<organism evidence="3 4">
    <name type="scientific">Penicillium frequentans</name>
    <dbReference type="NCBI Taxonomy" id="3151616"/>
    <lineage>
        <taxon>Eukaryota</taxon>
        <taxon>Fungi</taxon>
        <taxon>Dikarya</taxon>
        <taxon>Ascomycota</taxon>
        <taxon>Pezizomycotina</taxon>
        <taxon>Eurotiomycetes</taxon>
        <taxon>Eurotiomycetidae</taxon>
        <taxon>Eurotiales</taxon>
        <taxon>Aspergillaceae</taxon>
        <taxon>Penicillium</taxon>
    </lineage>
</organism>
<keyword evidence="1" id="KW-0175">Coiled coil</keyword>
<feature type="domain" description="T6SS Phospholipase effector Tle1-like catalytic" evidence="2">
    <location>
        <begin position="22"/>
        <end position="382"/>
    </location>
</feature>
<dbReference type="Pfam" id="PF09994">
    <property type="entry name" value="T6SS_Tle1-like_cat"/>
    <property type="match status" value="1"/>
</dbReference>
<evidence type="ECO:0000259" key="2">
    <source>
        <dbReference type="Pfam" id="PF09994"/>
    </source>
</evidence>
<evidence type="ECO:0000313" key="4">
    <source>
        <dbReference type="Proteomes" id="UP001220324"/>
    </source>
</evidence>
<evidence type="ECO:0000256" key="1">
    <source>
        <dbReference type="SAM" id="Coils"/>
    </source>
</evidence>
<dbReference type="AlphaFoldDB" id="A0AAD6GCC4"/>
<dbReference type="Proteomes" id="UP001220324">
    <property type="component" value="Unassembled WGS sequence"/>
</dbReference>
<dbReference type="PANTHER" id="PTHR33840:SF16">
    <property type="entry name" value="DUF2235 DOMAIN-CONTAINING PROTEIN"/>
    <property type="match status" value="1"/>
</dbReference>
<keyword evidence="4" id="KW-1185">Reference proteome</keyword>
<evidence type="ECO:0000313" key="3">
    <source>
        <dbReference type="EMBL" id="KAJ5533057.1"/>
    </source>
</evidence>
<dbReference type="PANTHER" id="PTHR33840">
    <property type="match status" value="1"/>
</dbReference>
<comment type="caution">
    <text evidence="3">The sequence shown here is derived from an EMBL/GenBank/DDBJ whole genome shotgun (WGS) entry which is preliminary data.</text>
</comment>
<feature type="coiled-coil region" evidence="1">
    <location>
        <begin position="280"/>
        <end position="342"/>
    </location>
</feature>
<name>A0AAD6GCC4_9EURO</name>
<sequence>MDDSLLQDGDTTIPKIPGLARKRIIICCDGSGQSAVSGEESIPSNITRLCRAIDPVGIDKNDKRPWQQVVWYDSGVGTNSAGKVPAGKDLEGNVIEAYNFCVLNWSPGDQIMCFGFSRGAYTARAIAGLISDLGICSRADLQHFPEVWKLYKLSHPAVTGDRFYGSDAYFDYHNGKPADPQPLERMEANDSIAWEYPGRGRWASDESRSVEVVGVFETVGALGFPELFGQEVPQWLSRTDKPEWHNVGLSPNINNAFQALALDEHRAAFTPTLFYIPPVTKATERQIREQERKADTAKAKWGNVLTTYRPPLKEIQNAIKQKNEAERELLKLKDSLKERTKLLQVWFPGVHINVGGGSDLTLKNQGNMEEMSDIAFSWMLDQIKEFVSLNTHALEEDQRARHKRLVEINNLFDAYEAKINRQKRESWTQWALRSGQSIATSILHPFSAGDAPAYLKHRTYTWGLSDLPDSFGLKYYINGSRPRTPGRYAIDKNGTKLGETFEEIHTVVGYRAQKTKYRPIQLAGLDYQRREKKGGGYEYWFKYPGSSRHEVLAEWQMSDDIKSYERSVVQGEDARDYAEALSVQRS</sequence>
<dbReference type="InterPro" id="IPR018712">
    <property type="entry name" value="Tle1-like_cat"/>
</dbReference>
<dbReference type="EMBL" id="JAQIZZ010000007">
    <property type="protein sequence ID" value="KAJ5533057.1"/>
    <property type="molecule type" value="Genomic_DNA"/>
</dbReference>
<reference evidence="3 4" key="1">
    <citation type="journal article" date="2023" name="IMA Fungus">
        <title>Comparative genomic study of the Penicillium genus elucidates a diverse pangenome and 15 lateral gene transfer events.</title>
        <authorList>
            <person name="Petersen C."/>
            <person name="Sorensen T."/>
            <person name="Nielsen M.R."/>
            <person name="Sondergaard T.E."/>
            <person name="Sorensen J.L."/>
            <person name="Fitzpatrick D.A."/>
            <person name="Frisvad J.C."/>
            <person name="Nielsen K.L."/>
        </authorList>
    </citation>
    <scope>NUCLEOTIDE SEQUENCE [LARGE SCALE GENOMIC DNA]</scope>
    <source>
        <strain evidence="3 4">IBT 35679</strain>
    </source>
</reference>
<protein>
    <recommendedName>
        <fullName evidence="2">T6SS Phospholipase effector Tle1-like catalytic domain-containing protein</fullName>
    </recommendedName>
</protein>
<gene>
    <name evidence="3" type="ORF">N7494_009609</name>
</gene>
<proteinExistence type="predicted"/>
<accession>A0AAD6GCC4</accession>